<dbReference type="PROSITE" id="PS50975">
    <property type="entry name" value="ATP_GRASP"/>
    <property type="match status" value="2"/>
</dbReference>
<dbReference type="InterPro" id="IPR013815">
    <property type="entry name" value="ATP_grasp_subdomain_1"/>
</dbReference>
<keyword evidence="14" id="KW-0963">Cytoplasm</keyword>
<evidence type="ECO:0000256" key="5">
    <source>
        <dbReference type="ARBA" id="ARBA00022605"/>
    </source>
</evidence>
<keyword evidence="9 15" id="KW-0067">ATP-binding</keyword>
<dbReference type="InterPro" id="IPR036897">
    <property type="entry name" value="CarbamoylP_synth_lsu_oligo_sf"/>
</dbReference>
<dbReference type="EC" id="5.1.1.7" evidence="14"/>
<comment type="function">
    <text evidence="15">Large subunit of the glutamine-dependent carbamoyl phosphate synthetase (CPSase). CPSase catalyzes the formation of carbamoyl phosphate from the ammonia moiety of glutamine, carbonate, and phosphate donated by ATP, constituting the first step of 2 biosynthetic pathways, one leading to arginine and/or urea and the other to pyrimidine nucleotides. The large subunit (synthetase) binds the substrates ammonia (free or transferred from glutamine from the small subunit), hydrogencarbonate and ATP and carries out an ATP-coupled ligase reaction, activating hydrogencarbonate by forming carboxy phosphate which reacts with ammonia to form carbamoyl phosphate.</text>
</comment>
<keyword evidence="7 15" id="KW-0677">Repeat</keyword>
<comment type="pathway">
    <text evidence="15">Pyrimidine metabolism; UMP biosynthesis via de novo pathway; (S)-dihydroorotate from bicarbonate: step 1/3.</text>
</comment>
<feature type="binding site" evidence="15">
    <location>
        <position position="772"/>
    </location>
    <ligand>
        <name>ATP</name>
        <dbReference type="ChEBI" id="CHEBI:30616"/>
        <label>2</label>
    </ligand>
</feature>
<feature type="binding site" evidence="15">
    <location>
        <position position="210"/>
    </location>
    <ligand>
        <name>ATP</name>
        <dbReference type="ChEBI" id="CHEBI:30616"/>
        <label>1</label>
    </ligand>
</feature>
<feature type="binding site" evidence="15">
    <location>
        <position position="824"/>
    </location>
    <ligand>
        <name>Mn(2+)</name>
        <dbReference type="ChEBI" id="CHEBI:29035"/>
        <label>3</label>
    </ligand>
</feature>
<comment type="subunit">
    <text evidence="15">Composed of two chains; the small (or glutamine) chain promotes the hydrolysis of glutamine to ammonia, which is used by the large (or ammonia) chain to synthesize carbamoyl phosphate. Tetramer of heterodimers (alpha,beta)4.</text>
</comment>
<evidence type="ECO:0000313" key="19">
    <source>
        <dbReference type="Proteomes" id="UP000886819"/>
    </source>
</evidence>
<feature type="binding site" evidence="15">
    <location>
        <position position="699"/>
    </location>
    <ligand>
        <name>ATP</name>
        <dbReference type="ChEBI" id="CHEBI:30616"/>
        <label>2</label>
    </ligand>
</feature>
<gene>
    <name evidence="15 18" type="primary">carB</name>
    <name evidence="14" type="synonym">dapF</name>
    <name evidence="18" type="ORF">IAA66_05355</name>
</gene>
<evidence type="ECO:0000256" key="11">
    <source>
        <dbReference type="ARBA" id="ARBA00023211"/>
    </source>
</evidence>
<dbReference type="GO" id="GO:0004087">
    <property type="term" value="F:carbamoyl-phosphate synthase (ammonia) activity"/>
    <property type="evidence" value="ECO:0007669"/>
    <property type="project" value="UniProtKB-EC"/>
</dbReference>
<feature type="binding site" evidence="14">
    <location>
        <begin position="1278"/>
        <end position="1279"/>
    </location>
    <ligand>
        <name>substrate</name>
    </ligand>
</feature>
<dbReference type="Pfam" id="PF01678">
    <property type="entry name" value="DAP_epimerase"/>
    <property type="match status" value="2"/>
</dbReference>
<feature type="binding site" evidence="15">
    <location>
        <position position="298"/>
    </location>
    <ligand>
        <name>ATP</name>
        <dbReference type="ChEBI" id="CHEBI:30616"/>
        <label>1</label>
    </ligand>
</feature>
<dbReference type="InterPro" id="IPR036914">
    <property type="entry name" value="MGS-like_dom_sf"/>
</dbReference>
<sequence>MPKNPSIRKVLVIGSGPIVIGQAAEFDYAGAQACRVLRQEGINVVLVNSNPATIMTDQHLADEIYLEPLNAQTVRRIIEKERPDGLLAGLGGQTGLTIAMQLSRDGTLREFGVRLLGSDIDAIDKAEDRRLFRDTMQAIVQPVVPSDIANDEQTALRIAEEIGYPVIVRPAFTLGGSGGGIADTPEALRTLAQSGLDASPITQILVEKCISGWKEIEFETMRDSAGNAIAVCSMENFDPVGIHTGDSIVVAPAVTLADKEYQMLRSAALSIISALGIVGGCNCQFALHPDSFEYAVIEVNPRVSRSSALASKATGYPIAKITTKLALGYTLDEIINEITGKTCACFEPAVDYVVVKFPKWPFDKFAHSSRMLGTQMKATGEVMAIGQSFEEALMKAVRGAEIGLDTLNAAPLSDRPVLERLHETNDRRLFTVFEALQQGVSVAEIARITKIDPWFLAKIAHLAAYERLLRDQPMSPALYAQGKKLGYPDAAIRRISGATDLPEHHARYKMVDTCAAEFAAQTPYFYSCAFGACESRTFPRSGKPVIVVLGSGPIRIGQGIEFDYSSVHCAWTLQKMGYDVVIINNNPETVSTDYDTADRLYFEPLCPEDVMDILAVEQPVGVVVAFGGQTAIKLTQFLDGQGIRILGTSAESIDIAEDRTRFDALLESFGIRRPRGMGARTVQEALDAAQALGYPVLLRPSYVIGGQNMTISRTPEHTRRYMEAILAGGIDNPVLVDKYMPGTELEVDAISDGESVLIPGIMEHIERAGVHSGDSISVYPPYNLSDKHLQKVCDCSEKLALALKTRGLINIQYLIYEDELYVIEVNPRASRTVPYISKVTGVPMVDLASRVMLGGKLSELGYGTGLYRTPPYCAVKVPVFSFEKLHDANAILGPEMKSTGEVLGIGKTMEEALFKGLTAAGFSVPSLHRRDRPGMLISVEENDYQEILSLARRFYELGMTLYATSGTAAAIAQLGIEVHAVRNATETDEITRLMENGRVDYLLYTGAVKDATVGDFIRLHRRAMQLGIPCLTSVDTANALARMLESRFNASNTELVDINRMRAWRQKIHFAKMHSCGNDNIFIENFDQRITCPESLCVSLCAPHYGIGGDGIVLIETSRIADAKMRAFNRDGSEGRMAGNSIRCVAKYLYDKGYIRSEHMTIETVSGVHSLQLYLRNGKVSSVSVDMGRPDWLAAHLPARTDERELVAYPMQVDDRAWRVSCLSVGNPHCVVFCDAIDGLELETLGPQFEYAELFPERINTEFVRVVNPTNLRIRVWERGNGETFACGTGACAAVVAAIRNGYCEKDTEITVRLKGGDLSVRYTQDGIFLTGSAVQVYEGEFEY</sequence>
<feature type="binding site" evidence="15">
    <location>
        <position position="175"/>
    </location>
    <ligand>
        <name>ATP</name>
        <dbReference type="ChEBI" id="CHEBI:30616"/>
        <label>1</label>
    </ligand>
</feature>
<dbReference type="InterPro" id="IPR005483">
    <property type="entry name" value="CPSase_dom"/>
</dbReference>
<feature type="domain" description="ATP-grasp" evidence="16">
    <location>
        <begin position="133"/>
        <end position="327"/>
    </location>
</feature>
<feature type="region of interest" description="Allosteric domain" evidence="15">
    <location>
        <begin position="922"/>
        <end position="1344"/>
    </location>
</feature>
<comment type="cofactor">
    <cofactor evidence="15">
        <name>Mg(2+)</name>
        <dbReference type="ChEBI" id="CHEBI:18420"/>
    </cofactor>
    <cofactor evidence="15">
        <name>Mn(2+)</name>
        <dbReference type="ChEBI" id="CHEBI:29035"/>
    </cofactor>
    <text evidence="15">Binds 4 Mg(2+) or Mn(2+) ions per subunit.</text>
</comment>
<feature type="binding site" evidence="14">
    <location>
        <position position="1260"/>
    </location>
    <ligand>
        <name>substrate</name>
    </ligand>
</feature>
<comment type="function">
    <text evidence="14">Catalyzes the stereoinversion of LL-2,6-diaminopimelate (L,L-DAP) to meso-diaminopimelate (meso-DAP), a precursor of L-lysine and an essential component of the bacterial peptidoglycan.</text>
</comment>
<comment type="similarity">
    <text evidence="14">Belongs to the diaminopimelate epimerase family.</text>
</comment>
<comment type="pathway">
    <text evidence="1 15">Amino-acid biosynthesis; L-arginine biosynthesis; carbamoyl phosphate from bicarbonate: step 1/1.</text>
</comment>
<dbReference type="GO" id="GO:0005737">
    <property type="term" value="C:cytoplasm"/>
    <property type="evidence" value="ECO:0007669"/>
    <property type="project" value="UniProtKB-SubCell"/>
</dbReference>
<dbReference type="InterPro" id="IPR006275">
    <property type="entry name" value="CPSase_lsu"/>
</dbReference>
<dbReference type="PANTHER" id="PTHR11405:SF53">
    <property type="entry name" value="CARBAMOYL-PHOSPHATE SYNTHASE [AMMONIA], MITOCHONDRIAL"/>
    <property type="match status" value="1"/>
</dbReference>
<feature type="binding site" evidence="15">
    <location>
        <position position="812"/>
    </location>
    <ligand>
        <name>Mn(2+)</name>
        <dbReference type="ChEBI" id="CHEBI:29035"/>
        <label>3</label>
    </ligand>
</feature>
<dbReference type="InterPro" id="IPR011761">
    <property type="entry name" value="ATP-grasp"/>
</dbReference>
<dbReference type="HAMAP" id="MF_00197">
    <property type="entry name" value="DAP_epimerase"/>
    <property type="match status" value="1"/>
</dbReference>
<comment type="caution">
    <text evidence="14">Lacks conserved residue(s) required for the propagation of feature annotation.</text>
</comment>
<keyword evidence="14" id="KW-0457">Lysine biosynthesis</keyword>
<dbReference type="NCBIfam" id="TIGR01369">
    <property type="entry name" value="CPSaseII_lrg"/>
    <property type="match status" value="1"/>
</dbReference>
<dbReference type="SMART" id="SM00851">
    <property type="entry name" value="MGS"/>
    <property type="match status" value="1"/>
</dbReference>
<feature type="binding site" evidence="15">
    <location>
        <position position="208"/>
    </location>
    <ligand>
        <name>ATP</name>
        <dbReference type="ChEBI" id="CHEBI:30616"/>
        <label>1</label>
    </ligand>
</feature>
<dbReference type="SUPFAM" id="SSF48108">
    <property type="entry name" value="Carbamoyl phosphate synthetase, large subunit connection domain"/>
    <property type="match status" value="1"/>
</dbReference>
<dbReference type="FunFam" id="3.30.470.20:FF:000026">
    <property type="entry name" value="Carbamoyl-phosphate synthase large chain"/>
    <property type="match status" value="1"/>
</dbReference>
<dbReference type="NCBIfam" id="NF003671">
    <property type="entry name" value="PRK05294.1"/>
    <property type="match status" value="1"/>
</dbReference>
<feature type="binding site" evidence="14">
    <location>
        <position position="1129"/>
    </location>
    <ligand>
        <name>substrate</name>
    </ligand>
</feature>
<evidence type="ECO:0000256" key="7">
    <source>
        <dbReference type="ARBA" id="ARBA00022737"/>
    </source>
</evidence>
<feature type="binding site" evidence="15">
    <location>
        <position position="824"/>
    </location>
    <ligand>
        <name>Mn(2+)</name>
        <dbReference type="ChEBI" id="CHEBI:29035"/>
        <label>4</label>
    </ligand>
</feature>
<keyword evidence="14" id="KW-0413">Isomerase</keyword>
<comment type="similarity">
    <text evidence="2 15">Belongs to the CarB family.</text>
</comment>
<dbReference type="PRINTS" id="PR00098">
    <property type="entry name" value="CPSASE"/>
</dbReference>
<feature type="binding site" evidence="15">
    <location>
        <position position="826"/>
    </location>
    <ligand>
        <name>Mg(2+)</name>
        <dbReference type="ChEBI" id="CHEBI:18420"/>
        <label>4</label>
    </ligand>
</feature>
<feature type="binding site" evidence="15">
    <location>
        <position position="812"/>
    </location>
    <ligand>
        <name>ATP</name>
        <dbReference type="ChEBI" id="CHEBI:30616"/>
        <label>2</label>
    </ligand>
</feature>
<dbReference type="Gene3D" id="3.40.50.20">
    <property type="match status" value="2"/>
</dbReference>
<feature type="binding site" evidence="15">
    <location>
        <position position="298"/>
    </location>
    <ligand>
        <name>Mn(2+)</name>
        <dbReference type="ChEBI" id="CHEBI:29035"/>
        <label>2</label>
    </ligand>
</feature>
<feature type="binding site" evidence="15">
    <location>
        <position position="243"/>
    </location>
    <ligand>
        <name>ATP</name>
        <dbReference type="ChEBI" id="CHEBI:30616"/>
        <label>1</label>
    </ligand>
</feature>
<comment type="domain">
    <text evidence="15">The large subunit is composed of 2 ATP-grasp domains that are involved in binding the 2 ATP molecules needed for carbamoyl phosphate synthesis. The N-terminal ATP-grasp domain (referred to as the carboxyphosphate synthetic component) catalyzes the ATP-dependent phosphorylation of hydrogencarbonate to carboxyphosphate and the subsequent nucleophilic attack by ammonia to form a carbamate intermediate. The C-terminal ATP-grasp domain (referred to as the carbamoyl phosphate synthetic component) then catalyzes the phosphorylation of carbamate with the second ATP to form the end product carbamoyl phosphate. The reactive and unstable enzyme intermediates are sequentially channeled from one active site to the next through the interior of the protein over a distance of at least 96 A.</text>
</comment>
<dbReference type="GO" id="GO:0006541">
    <property type="term" value="P:glutamine metabolic process"/>
    <property type="evidence" value="ECO:0007669"/>
    <property type="project" value="TreeGrafter"/>
</dbReference>
<evidence type="ECO:0000313" key="18">
    <source>
        <dbReference type="EMBL" id="HIQ62998.1"/>
    </source>
</evidence>
<dbReference type="GO" id="GO:0046872">
    <property type="term" value="F:metal ion binding"/>
    <property type="evidence" value="ECO:0007669"/>
    <property type="project" value="UniProtKB-KW"/>
</dbReference>
<feature type="binding site" evidence="14">
    <location>
        <position position="1227"/>
    </location>
    <ligand>
        <name>substrate</name>
    </ligand>
</feature>
<dbReference type="SUPFAM" id="SSF54506">
    <property type="entry name" value="Diaminopimelate epimerase-like"/>
    <property type="match status" value="2"/>
</dbReference>
<reference evidence="18" key="2">
    <citation type="journal article" date="2021" name="PeerJ">
        <title>Extensive microbial diversity within the chicken gut microbiome revealed by metagenomics and culture.</title>
        <authorList>
            <person name="Gilroy R."/>
            <person name="Ravi A."/>
            <person name="Getino M."/>
            <person name="Pursley I."/>
            <person name="Horton D.L."/>
            <person name="Alikhan N.F."/>
            <person name="Baker D."/>
            <person name="Gharbi K."/>
            <person name="Hall N."/>
            <person name="Watson M."/>
            <person name="Adriaenssens E.M."/>
            <person name="Foster-Nyarko E."/>
            <person name="Jarju S."/>
            <person name="Secka A."/>
            <person name="Antonio M."/>
            <person name="Oren A."/>
            <person name="Chaudhuri R.R."/>
            <person name="La Ragione R."/>
            <person name="Hildebrand F."/>
            <person name="Pallen M.J."/>
        </authorList>
    </citation>
    <scope>NUCLEOTIDE SEQUENCE</scope>
    <source>
        <strain evidence="18">ChiHile30-977</strain>
    </source>
</reference>
<comment type="caution">
    <text evidence="18">The sequence shown here is derived from an EMBL/GenBank/DDBJ whole genome shotgun (WGS) entry which is preliminary data.</text>
</comment>
<dbReference type="Proteomes" id="UP000886819">
    <property type="component" value="Unassembled WGS sequence"/>
</dbReference>
<keyword evidence="5 14" id="KW-0028">Amino-acid biosynthesis</keyword>
<keyword evidence="11" id="KW-0464">Manganese</keyword>
<feature type="binding site" evidence="14">
    <location>
        <begin position="1288"/>
        <end position="1289"/>
    </location>
    <ligand>
        <name>substrate</name>
    </ligand>
</feature>
<dbReference type="Gene3D" id="3.30.1490.20">
    <property type="entry name" value="ATP-grasp fold, A domain"/>
    <property type="match status" value="1"/>
</dbReference>
<feature type="binding site" evidence="15">
    <location>
        <position position="769"/>
    </location>
    <ligand>
        <name>ATP</name>
        <dbReference type="ChEBI" id="CHEBI:30616"/>
        <label>2</label>
    </ligand>
</feature>
<feature type="domain" description="MGS-like" evidence="17">
    <location>
        <begin position="922"/>
        <end position="1071"/>
    </location>
</feature>
<dbReference type="NCBIfam" id="NF009455">
    <property type="entry name" value="PRK12815.1"/>
    <property type="match status" value="1"/>
</dbReference>
<feature type="binding site" evidence="15">
    <location>
        <position position="284"/>
    </location>
    <ligand>
        <name>Mg(2+)</name>
        <dbReference type="ChEBI" id="CHEBI:18420"/>
        <label>1</label>
    </ligand>
</feature>
<dbReference type="EMBL" id="DVFI01000083">
    <property type="protein sequence ID" value="HIQ62998.1"/>
    <property type="molecule type" value="Genomic_DNA"/>
</dbReference>
<feature type="binding site" evidence="14">
    <location>
        <begin position="1139"/>
        <end position="1140"/>
    </location>
    <ligand>
        <name>substrate</name>
    </ligand>
</feature>
<feature type="binding site" evidence="14">
    <location>
        <position position="1078"/>
    </location>
    <ligand>
        <name>substrate</name>
    </ligand>
</feature>
<dbReference type="InterPro" id="IPR001653">
    <property type="entry name" value="DAP_epimerase_DapF"/>
</dbReference>
<dbReference type="Gene3D" id="3.30.470.20">
    <property type="entry name" value="ATP-grasp fold, B domain"/>
    <property type="match status" value="2"/>
</dbReference>
<evidence type="ECO:0000256" key="9">
    <source>
        <dbReference type="ARBA" id="ARBA00022840"/>
    </source>
</evidence>
<dbReference type="GO" id="GO:0044205">
    <property type="term" value="P:'de novo' UMP biosynthetic process"/>
    <property type="evidence" value="ECO:0007669"/>
    <property type="project" value="UniProtKB-UniRule"/>
</dbReference>
<dbReference type="Gene3D" id="1.10.1030.10">
    <property type="entry name" value="Carbamoyl-phosphate synthetase, large subunit oligomerisation domain"/>
    <property type="match status" value="1"/>
</dbReference>
<feature type="binding site" evidence="15">
    <location>
        <position position="298"/>
    </location>
    <ligand>
        <name>Mg(2+)</name>
        <dbReference type="ChEBI" id="CHEBI:18420"/>
        <label>1</label>
    </ligand>
</feature>
<dbReference type="GO" id="GO:0009089">
    <property type="term" value="P:lysine biosynthetic process via diaminopimelate"/>
    <property type="evidence" value="ECO:0007669"/>
    <property type="project" value="UniProtKB-UniRule"/>
</dbReference>
<accession>A0A9D0YY80</accession>
<dbReference type="GO" id="GO:0005524">
    <property type="term" value="F:ATP binding"/>
    <property type="evidence" value="ECO:0007669"/>
    <property type="project" value="UniProtKB-UniRule"/>
</dbReference>
<evidence type="ECO:0000256" key="10">
    <source>
        <dbReference type="ARBA" id="ARBA00022975"/>
    </source>
</evidence>
<feature type="domain" description="ATP-grasp" evidence="16">
    <location>
        <begin position="663"/>
        <end position="853"/>
    </location>
</feature>
<reference evidence="18" key="1">
    <citation type="submission" date="2020-10" db="EMBL/GenBank/DDBJ databases">
        <authorList>
            <person name="Gilroy R."/>
        </authorList>
    </citation>
    <scope>NUCLEOTIDE SEQUENCE</scope>
    <source>
        <strain evidence="18">ChiHile30-977</strain>
    </source>
</reference>
<feature type="binding site" evidence="15">
    <location>
        <position position="242"/>
    </location>
    <ligand>
        <name>ATP</name>
        <dbReference type="ChEBI" id="CHEBI:30616"/>
        <label>1</label>
    </ligand>
</feature>
<feature type="binding site" evidence="15">
    <location>
        <position position="129"/>
    </location>
    <ligand>
        <name>ATP</name>
        <dbReference type="ChEBI" id="CHEBI:30616"/>
        <label>1</label>
    </ligand>
</feature>
<feature type="binding site" evidence="15">
    <location>
        <position position="812"/>
    </location>
    <ligand>
        <name>Mg(2+)</name>
        <dbReference type="ChEBI" id="CHEBI:18420"/>
        <label>3</label>
    </ligand>
</feature>
<feature type="site" description="Could be important to modulate the pK values of the two catalytic cysteine residues" evidence="14">
    <location>
        <position position="1278"/>
    </location>
</feature>
<feature type="binding site" evidence="15">
    <location>
        <position position="300"/>
    </location>
    <ligand>
        <name>Mn(2+)</name>
        <dbReference type="ChEBI" id="CHEBI:29035"/>
        <label>2</label>
    </ligand>
</feature>
<evidence type="ECO:0000259" key="16">
    <source>
        <dbReference type="PROSITE" id="PS50975"/>
    </source>
</evidence>
<dbReference type="InterPro" id="IPR011607">
    <property type="entry name" value="MGS-like_dom"/>
</dbReference>
<dbReference type="Pfam" id="PF02786">
    <property type="entry name" value="CPSase_L_D2"/>
    <property type="match status" value="2"/>
</dbReference>
<evidence type="ECO:0000256" key="8">
    <source>
        <dbReference type="ARBA" id="ARBA00022741"/>
    </source>
</evidence>
<dbReference type="Pfam" id="PF02142">
    <property type="entry name" value="MGS"/>
    <property type="match status" value="1"/>
</dbReference>
<organism evidence="18 19">
    <name type="scientific">Candidatus Avichristensenella intestinipullorum</name>
    <dbReference type="NCBI Taxonomy" id="2840693"/>
    <lineage>
        <taxon>Bacteria</taxon>
        <taxon>Bacillati</taxon>
        <taxon>Bacillota</taxon>
        <taxon>Clostridia</taxon>
        <taxon>Candidatus Avichristensenella</taxon>
    </lineage>
</organism>
<dbReference type="InterPro" id="IPR005479">
    <property type="entry name" value="CPAse_ATP-bd"/>
</dbReference>
<dbReference type="EC" id="6.3.5.5" evidence="15"/>
<feature type="binding site" evidence="15">
    <location>
        <position position="298"/>
    </location>
    <ligand>
        <name>Mg(2+)</name>
        <dbReference type="ChEBI" id="CHEBI:18420"/>
        <label>2</label>
    </ligand>
</feature>
<feature type="region of interest" description="Carboxyphosphate synthetic domain" evidence="15">
    <location>
        <begin position="1"/>
        <end position="401"/>
    </location>
</feature>
<feature type="binding site" evidence="15">
    <location>
        <position position="300"/>
    </location>
    <ligand>
        <name>Mg(2+)</name>
        <dbReference type="ChEBI" id="CHEBI:18420"/>
        <label>2</label>
    </ligand>
</feature>
<evidence type="ECO:0000256" key="4">
    <source>
        <dbReference type="ARBA" id="ARBA00022598"/>
    </source>
</evidence>
<evidence type="ECO:0000256" key="3">
    <source>
        <dbReference type="ARBA" id="ARBA00022571"/>
    </source>
</evidence>
<feature type="binding site" evidence="15">
    <location>
        <position position="298"/>
    </location>
    <ligand>
        <name>Mn(2+)</name>
        <dbReference type="ChEBI" id="CHEBI:29035"/>
        <label>1</label>
    </ligand>
</feature>
<feature type="binding site" evidence="15">
    <location>
        <position position="770"/>
    </location>
    <ligand>
        <name>ATP</name>
        <dbReference type="ChEBI" id="CHEBI:30616"/>
        <label>2</label>
    </ligand>
</feature>
<keyword evidence="8 15" id="KW-0547">Nucleotide-binding</keyword>
<evidence type="ECO:0000256" key="1">
    <source>
        <dbReference type="ARBA" id="ARBA00005077"/>
    </source>
</evidence>
<evidence type="ECO:0000256" key="6">
    <source>
        <dbReference type="ARBA" id="ARBA00022723"/>
    </source>
</evidence>
<dbReference type="Gene3D" id="3.10.310.10">
    <property type="entry name" value="Diaminopimelate Epimerase, Chain A, domain 1"/>
    <property type="match status" value="2"/>
</dbReference>
<evidence type="ECO:0000256" key="13">
    <source>
        <dbReference type="ARBA" id="ARBA00048816"/>
    </source>
</evidence>
<feature type="binding site" evidence="15">
    <location>
        <position position="284"/>
    </location>
    <ligand>
        <name>Mn(2+)</name>
        <dbReference type="ChEBI" id="CHEBI:29035"/>
        <label>1</label>
    </ligand>
</feature>
<feature type="binding site" evidence="15">
    <location>
        <position position="284"/>
    </location>
    <ligand>
        <name>ATP</name>
        <dbReference type="ChEBI" id="CHEBI:30616"/>
        <label>1</label>
    </ligand>
</feature>
<feature type="binding site" evidence="15">
    <location>
        <position position="771"/>
    </location>
    <ligand>
        <name>ATP</name>
        <dbReference type="ChEBI" id="CHEBI:30616"/>
        <label>2</label>
    </ligand>
</feature>
<keyword evidence="10 15" id="KW-0665">Pyrimidine biosynthesis</keyword>
<dbReference type="GO" id="GO:0006526">
    <property type="term" value="P:L-arginine biosynthetic process"/>
    <property type="evidence" value="ECO:0007669"/>
    <property type="project" value="UniProtKB-UniRule"/>
</dbReference>
<feature type="active site" description="Proton acceptor" evidence="14">
    <location>
        <position position="1287"/>
    </location>
</feature>
<comment type="pathway">
    <text evidence="14">Amino-acid biosynthesis; L-lysine biosynthesis via DAP pathway; DL-2,6-diaminopimelate from LL-2,6-diaminopimelate: step 1/1.</text>
</comment>
<feature type="binding site" evidence="15">
    <location>
        <position position="824"/>
    </location>
    <ligand>
        <name>ATP</name>
        <dbReference type="ChEBI" id="CHEBI:30616"/>
        <label>2</label>
    </ligand>
</feature>
<dbReference type="InterPro" id="IPR005480">
    <property type="entry name" value="CPSase_lsu_oligo"/>
</dbReference>
<dbReference type="HAMAP" id="MF_01210_B">
    <property type="entry name" value="CPSase_L_chain_B"/>
    <property type="match status" value="1"/>
</dbReference>
<dbReference type="SUPFAM" id="SSF52335">
    <property type="entry name" value="Methylglyoxal synthase-like"/>
    <property type="match status" value="1"/>
</dbReference>
<evidence type="ECO:0000259" key="17">
    <source>
        <dbReference type="PROSITE" id="PS51855"/>
    </source>
</evidence>
<protein>
    <recommendedName>
        <fullName evidence="14 15">Multifunctional fusion protein</fullName>
    </recommendedName>
    <domain>
        <recommendedName>
            <fullName evidence="14">Diaminopimelate epimerase</fullName>
            <shortName evidence="14">DAP epimerase</shortName>
            <ecNumber evidence="14">5.1.1.7</ecNumber>
        </recommendedName>
        <alternativeName>
            <fullName evidence="14">PLP-independent amino acid racemase</fullName>
        </alternativeName>
    </domain>
    <domain>
        <recommendedName>
            <fullName evidence="15">Carbamoyl phosphate synthase large chain</fullName>
            <ecNumber evidence="15">6.3.4.16</ecNumber>
            <ecNumber evidence="15">6.3.5.5</ecNumber>
        </recommendedName>
        <alternativeName>
            <fullName evidence="15">Carbamoyl phosphate synthetase ammonia chain</fullName>
        </alternativeName>
    </domain>
</protein>
<evidence type="ECO:0000256" key="12">
    <source>
        <dbReference type="ARBA" id="ARBA00047359"/>
    </source>
</evidence>
<dbReference type="Gene3D" id="3.40.50.1380">
    <property type="entry name" value="Methylglyoxal synthase-like domain"/>
    <property type="match status" value="1"/>
</dbReference>
<dbReference type="Pfam" id="PF02787">
    <property type="entry name" value="CPSase_L_D3"/>
    <property type="match status" value="1"/>
</dbReference>
<dbReference type="Pfam" id="PF25596">
    <property type="entry name" value="CPSase_L_D1"/>
    <property type="match status" value="2"/>
</dbReference>
<dbReference type="SUPFAM" id="SSF56059">
    <property type="entry name" value="Glutathione synthetase ATP-binding domain-like"/>
    <property type="match status" value="2"/>
</dbReference>
<dbReference type="InterPro" id="IPR058047">
    <property type="entry name" value="CPSase_preATP-grasp"/>
</dbReference>
<dbReference type="PROSITE" id="PS00867">
    <property type="entry name" value="CPSASE_2"/>
    <property type="match status" value="2"/>
</dbReference>
<dbReference type="SUPFAM" id="SSF52440">
    <property type="entry name" value="PreATP-grasp domain"/>
    <property type="match status" value="2"/>
</dbReference>
<dbReference type="GO" id="GO:0008837">
    <property type="term" value="F:diaminopimelate epimerase activity"/>
    <property type="evidence" value="ECO:0007669"/>
    <property type="project" value="UniProtKB-UniRule"/>
</dbReference>
<dbReference type="PANTHER" id="PTHR11405">
    <property type="entry name" value="CARBAMOYLTRANSFERASE FAMILY MEMBER"/>
    <property type="match status" value="1"/>
</dbReference>
<dbReference type="FunFam" id="3.30.470.20:FF:000001">
    <property type="entry name" value="Carbamoyl-phosphate synthase large chain"/>
    <property type="match status" value="1"/>
</dbReference>
<feature type="binding site" evidence="15">
    <location>
        <position position="824"/>
    </location>
    <ligand>
        <name>Mg(2+)</name>
        <dbReference type="ChEBI" id="CHEBI:18420"/>
        <label>3</label>
    </ligand>
</feature>
<keyword evidence="4 15" id="KW-0436">Ligase</keyword>
<evidence type="ECO:0000256" key="2">
    <source>
        <dbReference type="ARBA" id="ARBA00009799"/>
    </source>
</evidence>
<dbReference type="NCBIfam" id="TIGR00652">
    <property type="entry name" value="DapF"/>
    <property type="match status" value="1"/>
</dbReference>
<evidence type="ECO:0000256" key="15">
    <source>
        <dbReference type="HAMAP-Rule" id="MF_01210"/>
    </source>
</evidence>
<keyword evidence="6" id="KW-0479">Metal-binding</keyword>
<keyword evidence="3 15" id="KW-0055">Arginine biosynthesis</keyword>
<dbReference type="InterPro" id="IPR016185">
    <property type="entry name" value="PreATP-grasp_dom_sf"/>
</dbReference>
<feature type="binding site" evidence="15">
    <location>
        <position position="241"/>
    </location>
    <ligand>
        <name>ATP</name>
        <dbReference type="ChEBI" id="CHEBI:30616"/>
        <label>1</label>
    </ligand>
</feature>
<dbReference type="GO" id="GO:0004088">
    <property type="term" value="F:carbamoyl-phosphate synthase (glutamine-hydrolyzing) activity"/>
    <property type="evidence" value="ECO:0007669"/>
    <property type="project" value="UniProtKB-UniRule"/>
</dbReference>
<dbReference type="FunFam" id="3.40.50.20:FF:000001">
    <property type="entry name" value="Carbamoyl-phosphate synthase large chain"/>
    <property type="match status" value="2"/>
</dbReference>
<dbReference type="PROSITE" id="PS00866">
    <property type="entry name" value="CPSASE_1"/>
    <property type="match status" value="1"/>
</dbReference>
<comment type="subunit">
    <text evidence="14">Homodimer.</text>
</comment>
<dbReference type="EC" id="6.3.4.16" evidence="15"/>
<proteinExistence type="inferred from homology"/>
<feature type="binding site" evidence="15">
    <location>
        <position position="176"/>
    </location>
    <ligand>
        <name>ATP</name>
        <dbReference type="ChEBI" id="CHEBI:30616"/>
        <label>1</label>
    </ligand>
</feature>
<comment type="subcellular location">
    <subcellularLocation>
        <location evidence="14">Cytoplasm</location>
    </subcellularLocation>
</comment>
<feature type="binding site" evidence="15">
    <location>
        <position position="826"/>
    </location>
    <ligand>
        <name>Mn(2+)</name>
        <dbReference type="ChEBI" id="CHEBI:29035"/>
        <label>4</label>
    </ligand>
</feature>
<name>A0A9D0YY80_9FIRM</name>
<comment type="catalytic activity">
    <reaction evidence="14">
        <text>(2S,6S)-2,6-diaminopimelate = meso-2,6-diaminopimelate</text>
        <dbReference type="Rhea" id="RHEA:15393"/>
        <dbReference type="ChEBI" id="CHEBI:57609"/>
        <dbReference type="ChEBI" id="CHEBI:57791"/>
        <dbReference type="EC" id="5.1.1.7"/>
    </reaction>
</comment>
<feature type="binding site" evidence="15">
    <location>
        <position position="215"/>
    </location>
    <ligand>
        <name>ATP</name>
        <dbReference type="ChEBI" id="CHEBI:30616"/>
        <label>1</label>
    </ligand>
</feature>
<comment type="catalytic activity">
    <reaction evidence="12 15">
        <text>hydrogencarbonate + NH4(+) + 2 ATP = carbamoyl phosphate + 2 ADP + phosphate + 2 H(+)</text>
        <dbReference type="Rhea" id="RHEA:18029"/>
        <dbReference type="ChEBI" id="CHEBI:15378"/>
        <dbReference type="ChEBI" id="CHEBI:17544"/>
        <dbReference type="ChEBI" id="CHEBI:28938"/>
        <dbReference type="ChEBI" id="CHEBI:30616"/>
        <dbReference type="ChEBI" id="CHEBI:43474"/>
        <dbReference type="ChEBI" id="CHEBI:58228"/>
        <dbReference type="ChEBI" id="CHEBI:456216"/>
        <dbReference type="EC" id="6.3.4.16"/>
    </reaction>
</comment>
<feature type="site" description="Could be important to modulate the pK values of the two catalytic cysteine residues" evidence="14">
    <location>
        <position position="1229"/>
    </location>
</feature>
<feature type="binding site" evidence="15">
    <location>
        <position position="824"/>
    </location>
    <ligand>
        <name>Mg(2+)</name>
        <dbReference type="ChEBI" id="CHEBI:18420"/>
        <label>4</label>
    </ligand>
</feature>
<feature type="binding site" evidence="15">
    <location>
        <position position="169"/>
    </location>
    <ligand>
        <name>ATP</name>
        <dbReference type="ChEBI" id="CHEBI:30616"/>
        <label>1</label>
    </ligand>
</feature>
<evidence type="ECO:0000256" key="14">
    <source>
        <dbReference type="HAMAP-Rule" id="MF_00197"/>
    </source>
</evidence>
<feature type="binding site" evidence="15">
    <location>
        <position position="738"/>
    </location>
    <ligand>
        <name>ATP</name>
        <dbReference type="ChEBI" id="CHEBI:30616"/>
        <label>2</label>
    </ligand>
</feature>
<feature type="binding site" evidence="15">
    <location>
        <position position="744"/>
    </location>
    <ligand>
        <name>ATP</name>
        <dbReference type="ChEBI" id="CHEBI:30616"/>
        <label>2</label>
    </ligand>
</feature>
<dbReference type="PROSITE" id="PS51855">
    <property type="entry name" value="MGS"/>
    <property type="match status" value="1"/>
</dbReference>
<comment type="catalytic activity">
    <reaction evidence="13 15">
        <text>hydrogencarbonate + L-glutamine + 2 ATP + H2O = carbamoyl phosphate + L-glutamate + 2 ADP + phosphate + 2 H(+)</text>
        <dbReference type="Rhea" id="RHEA:18633"/>
        <dbReference type="ChEBI" id="CHEBI:15377"/>
        <dbReference type="ChEBI" id="CHEBI:15378"/>
        <dbReference type="ChEBI" id="CHEBI:17544"/>
        <dbReference type="ChEBI" id="CHEBI:29985"/>
        <dbReference type="ChEBI" id="CHEBI:30616"/>
        <dbReference type="ChEBI" id="CHEBI:43474"/>
        <dbReference type="ChEBI" id="CHEBI:58228"/>
        <dbReference type="ChEBI" id="CHEBI:58359"/>
        <dbReference type="ChEBI" id="CHEBI:456216"/>
        <dbReference type="EC" id="6.3.5.5"/>
    </reaction>
</comment>
<dbReference type="SMART" id="SM01096">
    <property type="entry name" value="CPSase_L_D3"/>
    <property type="match status" value="1"/>
</dbReference>